<dbReference type="Proteomes" id="UP000285274">
    <property type="component" value="Unassembled WGS sequence"/>
</dbReference>
<dbReference type="EMBL" id="QRVM01000129">
    <property type="protein sequence ID" value="RGS42971.1"/>
    <property type="molecule type" value="Genomic_DNA"/>
</dbReference>
<dbReference type="GO" id="GO:0016740">
    <property type="term" value="F:transferase activity"/>
    <property type="evidence" value="ECO:0007669"/>
    <property type="project" value="UniProtKB-KW"/>
</dbReference>
<evidence type="ECO:0000259" key="1">
    <source>
        <dbReference type="Pfam" id="PF00535"/>
    </source>
</evidence>
<dbReference type="Gene3D" id="3.90.550.10">
    <property type="entry name" value="Spore Coat Polysaccharide Biosynthesis Protein SpsA, Chain A"/>
    <property type="match status" value="1"/>
</dbReference>
<dbReference type="RefSeq" id="WP_118320867.1">
    <property type="nucleotide sequence ID" value="NZ_QRVM01000129.1"/>
</dbReference>
<keyword evidence="2" id="KW-0808">Transferase</keyword>
<evidence type="ECO:0000313" key="2">
    <source>
        <dbReference type="EMBL" id="RGS42971.1"/>
    </source>
</evidence>
<gene>
    <name evidence="2" type="ORF">DWX92_12505</name>
</gene>
<dbReference type="SUPFAM" id="SSF53448">
    <property type="entry name" value="Nucleotide-diphospho-sugar transferases"/>
    <property type="match status" value="1"/>
</dbReference>
<evidence type="ECO:0000313" key="3">
    <source>
        <dbReference type="Proteomes" id="UP000285274"/>
    </source>
</evidence>
<organism evidence="2 3">
    <name type="scientific">Holdemanella biformis</name>
    <dbReference type="NCBI Taxonomy" id="1735"/>
    <lineage>
        <taxon>Bacteria</taxon>
        <taxon>Bacillati</taxon>
        <taxon>Bacillota</taxon>
        <taxon>Erysipelotrichia</taxon>
        <taxon>Erysipelotrichales</taxon>
        <taxon>Erysipelotrichaceae</taxon>
        <taxon>Holdemanella</taxon>
    </lineage>
</organism>
<reference evidence="2 3" key="1">
    <citation type="submission" date="2018-08" db="EMBL/GenBank/DDBJ databases">
        <title>A genome reference for cultivated species of the human gut microbiota.</title>
        <authorList>
            <person name="Zou Y."/>
            <person name="Xue W."/>
            <person name="Luo G."/>
        </authorList>
    </citation>
    <scope>NUCLEOTIDE SEQUENCE [LARGE SCALE GENOMIC DNA]</scope>
    <source>
        <strain evidence="2 3">AF22-10AC</strain>
    </source>
</reference>
<dbReference type="PANTHER" id="PTHR43685:SF2">
    <property type="entry name" value="GLYCOSYLTRANSFERASE 2-LIKE DOMAIN-CONTAINING PROTEIN"/>
    <property type="match status" value="1"/>
</dbReference>
<dbReference type="CDD" id="cd00761">
    <property type="entry name" value="Glyco_tranf_GTA_type"/>
    <property type="match status" value="1"/>
</dbReference>
<proteinExistence type="predicted"/>
<feature type="domain" description="Glycosyltransferase 2-like" evidence="1">
    <location>
        <begin position="9"/>
        <end position="132"/>
    </location>
</feature>
<dbReference type="PANTHER" id="PTHR43685">
    <property type="entry name" value="GLYCOSYLTRANSFERASE"/>
    <property type="match status" value="1"/>
</dbReference>
<dbReference type="InterPro" id="IPR029044">
    <property type="entry name" value="Nucleotide-diphossugar_trans"/>
</dbReference>
<dbReference type="InterPro" id="IPR050834">
    <property type="entry name" value="Glycosyltransf_2"/>
</dbReference>
<dbReference type="Pfam" id="PF00535">
    <property type="entry name" value="Glycos_transf_2"/>
    <property type="match status" value="1"/>
</dbReference>
<name>A0A412IS90_9FIRM</name>
<comment type="caution">
    <text evidence="2">The sequence shown here is derived from an EMBL/GenBank/DDBJ whole genome shotgun (WGS) entry which is preliminary data.</text>
</comment>
<sequence length="201" mass="23587">MNKDYPKVSVIIPTYGGSDSLIRAVESVLAQSYCSFDVIVVDDNNPNTRARKQTELMMQRYTQDFRVIYIKHEHNKNGAAARNTGAKFSESKYLCLLDDDDIFLTNRLLYQVEFLENNPEYEACYCWRRQYGKEICGKESGDLSKSLLDLSFTPTTSAIMISKKAYDTLNGFDESYKRHQDYEFLLRFFKNIKWDMFHLFF</sequence>
<dbReference type="AlphaFoldDB" id="A0A412IS90"/>
<protein>
    <submittedName>
        <fullName evidence="2">Glycosyltransferase family 2 protein</fullName>
    </submittedName>
</protein>
<accession>A0A412IS90</accession>
<dbReference type="InterPro" id="IPR001173">
    <property type="entry name" value="Glyco_trans_2-like"/>
</dbReference>